<keyword evidence="1" id="KW-0808">Transferase</keyword>
<sequence length="317" mass="32887">MDANEIYTVVKERYSAASTDPSQLSEGYGRAVARAFGYSEQELAGIPAESNLGLSCGNPLAIASLREGETVVDLGSGAGFDVFLAAQKVGPTGRAIGIEMNKDMLSLAERNKAKSADKAGGRAEFVEGRITRVPLPDAVADAVVSNCVVNLVPDPEKHLVFAEMARLLRPGGRVAISDILARRPLPDAIRRSAALMVGCVAGASLVETYEEHLKGAGFVDILIQDTHSDLNVYADTLPDGTKRTDQAAAGSGQGCCAPSLAPSCCAQPAGQTAGNGSCAPGPPAPSKDLNLEALTAELGSIDLNEWVGSYKIYAVKA</sequence>
<comment type="similarity">
    <text evidence="3">Belongs to the methyltransferase superfamily. Arsenite methyltransferase family.</text>
</comment>
<protein>
    <recommendedName>
        <fullName evidence="5">Arsenite methyltransferase</fullName>
        <ecNumber evidence="4">2.1.1.137</ecNumber>
    </recommendedName>
</protein>
<dbReference type="SUPFAM" id="SSF53335">
    <property type="entry name" value="S-adenosyl-L-methionine-dependent methyltransferases"/>
    <property type="match status" value="1"/>
</dbReference>
<dbReference type="Pfam" id="PF13847">
    <property type="entry name" value="Methyltransf_31"/>
    <property type="match status" value="1"/>
</dbReference>
<dbReference type="Proteomes" id="UP000006039">
    <property type="component" value="Unassembled WGS sequence"/>
</dbReference>
<organism evidence="10">
    <name type="scientific">Gaeumannomyces tritici (strain R3-111a-1)</name>
    <name type="common">Wheat and barley take-all root rot fungus</name>
    <name type="synonym">Gaeumannomyces graminis var. tritici</name>
    <dbReference type="NCBI Taxonomy" id="644352"/>
    <lineage>
        <taxon>Eukaryota</taxon>
        <taxon>Fungi</taxon>
        <taxon>Dikarya</taxon>
        <taxon>Ascomycota</taxon>
        <taxon>Pezizomycotina</taxon>
        <taxon>Sordariomycetes</taxon>
        <taxon>Sordariomycetidae</taxon>
        <taxon>Magnaporthales</taxon>
        <taxon>Magnaporthaceae</taxon>
        <taxon>Gaeumannomyces</taxon>
    </lineage>
</organism>
<reference evidence="12" key="1">
    <citation type="submission" date="2010-07" db="EMBL/GenBank/DDBJ databases">
        <title>The genome sequence of Gaeumannomyces graminis var. tritici strain R3-111a-1.</title>
        <authorList>
            <consortium name="The Broad Institute Genome Sequencing Platform"/>
            <person name="Ma L.-J."/>
            <person name="Dead R."/>
            <person name="Young S."/>
            <person name="Zeng Q."/>
            <person name="Koehrsen M."/>
            <person name="Alvarado L."/>
            <person name="Berlin A."/>
            <person name="Chapman S.B."/>
            <person name="Chen Z."/>
            <person name="Freedman E."/>
            <person name="Gellesch M."/>
            <person name="Goldberg J."/>
            <person name="Griggs A."/>
            <person name="Gujja S."/>
            <person name="Heilman E.R."/>
            <person name="Heiman D."/>
            <person name="Hepburn T."/>
            <person name="Howarth C."/>
            <person name="Jen D."/>
            <person name="Larson L."/>
            <person name="Mehta T."/>
            <person name="Neiman D."/>
            <person name="Pearson M."/>
            <person name="Roberts A."/>
            <person name="Saif S."/>
            <person name="Shea T."/>
            <person name="Shenoy N."/>
            <person name="Sisk P."/>
            <person name="Stolte C."/>
            <person name="Sykes S."/>
            <person name="Walk T."/>
            <person name="White J."/>
            <person name="Yandava C."/>
            <person name="Haas B."/>
            <person name="Nusbaum C."/>
            <person name="Birren B."/>
        </authorList>
    </citation>
    <scope>NUCLEOTIDE SEQUENCE [LARGE SCALE GENOMIC DNA]</scope>
    <source>
        <strain evidence="12">R3-111a-1</strain>
    </source>
</reference>
<accession>J3P6D7</accession>
<feature type="domain" description="Methyltransferase" evidence="9">
    <location>
        <begin position="67"/>
        <end position="213"/>
    </location>
</feature>
<reference evidence="10" key="2">
    <citation type="submission" date="2010-07" db="EMBL/GenBank/DDBJ databases">
        <authorList>
            <consortium name="The Broad Institute Genome Sequencing Platform"/>
            <consortium name="Broad Institute Genome Sequencing Center for Infectious Disease"/>
            <person name="Ma L.-J."/>
            <person name="Dead R."/>
            <person name="Young S."/>
            <person name="Zeng Q."/>
            <person name="Koehrsen M."/>
            <person name="Alvarado L."/>
            <person name="Berlin A."/>
            <person name="Chapman S.B."/>
            <person name="Chen Z."/>
            <person name="Freedman E."/>
            <person name="Gellesch M."/>
            <person name="Goldberg J."/>
            <person name="Griggs A."/>
            <person name="Gujja S."/>
            <person name="Heilman E.R."/>
            <person name="Heiman D."/>
            <person name="Hepburn T."/>
            <person name="Howarth C."/>
            <person name="Jen D."/>
            <person name="Larson L."/>
            <person name="Mehta T."/>
            <person name="Neiman D."/>
            <person name="Pearson M."/>
            <person name="Roberts A."/>
            <person name="Saif S."/>
            <person name="Shea T."/>
            <person name="Shenoy N."/>
            <person name="Sisk P."/>
            <person name="Stolte C."/>
            <person name="Sykes S."/>
            <person name="Walk T."/>
            <person name="White J."/>
            <person name="Yandava C."/>
            <person name="Haas B."/>
            <person name="Nusbaum C."/>
            <person name="Birren B."/>
        </authorList>
    </citation>
    <scope>NUCLEOTIDE SEQUENCE</scope>
    <source>
        <strain evidence="10">R3-111a-1</strain>
    </source>
</reference>
<dbReference type="EC" id="2.1.1.137" evidence="4"/>
<dbReference type="OrthoDB" id="66144at2759"/>
<evidence type="ECO:0000256" key="3">
    <source>
        <dbReference type="ARBA" id="ARBA00034487"/>
    </source>
</evidence>
<dbReference type="VEuPathDB" id="FungiDB:GGTG_09078"/>
<evidence type="ECO:0000313" key="11">
    <source>
        <dbReference type="EnsemblFungi" id="EJT72211"/>
    </source>
</evidence>
<evidence type="ECO:0000256" key="1">
    <source>
        <dbReference type="ARBA" id="ARBA00022679"/>
    </source>
</evidence>
<evidence type="ECO:0000256" key="2">
    <source>
        <dbReference type="ARBA" id="ARBA00022691"/>
    </source>
</evidence>
<dbReference type="GeneID" id="20349536"/>
<evidence type="ECO:0000313" key="12">
    <source>
        <dbReference type="Proteomes" id="UP000006039"/>
    </source>
</evidence>
<evidence type="ECO:0000256" key="8">
    <source>
        <dbReference type="ARBA" id="ARBA00048428"/>
    </source>
</evidence>
<name>J3P6D7_GAET3</name>
<dbReference type="GO" id="GO:0030791">
    <property type="term" value="F:arsenite methyltransferase activity"/>
    <property type="evidence" value="ECO:0007669"/>
    <property type="project" value="UniProtKB-EC"/>
</dbReference>
<keyword evidence="12" id="KW-1185">Reference proteome</keyword>
<dbReference type="InterPro" id="IPR026669">
    <property type="entry name" value="Arsenite_MeTrfase-like"/>
</dbReference>
<comment type="catalytic activity">
    <reaction evidence="6">
        <text>arsenic triglutathione + [thioredoxin]-dithiol + S-adenosyl-L-methionine + 2 H2O = methylarsonous acid + [thioredoxin]-disulfide + 3 glutathione + S-adenosyl-L-homocysteine + H(+)</text>
        <dbReference type="Rhea" id="RHEA:69460"/>
        <dbReference type="Rhea" id="RHEA-COMP:10698"/>
        <dbReference type="Rhea" id="RHEA-COMP:10700"/>
        <dbReference type="ChEBI" id="CHEBI:15377"/>
        <dbReference type="ChEBI" id="CHEBI:15378"/>
        <dbReference type="ChEBI" id="CHEBI:17826"/>
        <dbReference type="ChEBI" id="CHEBI:29950"/>
        <dbReference type="ChEBI" id="CHEBI:50058"/>
        <dbReference type="ChEBI" id="CHEBI:57856"/>
        <dbReference type="ChEBI" id="CHEBI:57925"/>
        <dbReference type="ChEBI" id="CHEBI:59789"/>
        <dbReference type="ChEBI" id="CHEBI:183640"/>
        <dbReference type="EC" id="2.1.1.137"/>
    </reaction>
</comment>
<dbReference type="AlphaFoldDB" id="J3P6D7"/>
<dbReference type="RefSeq" id="XP_009225185.1">
    <property type="nucleotide sequence ID" value="XM_009226921.1"/>
</dbReference>
<reference evidence="11" key="5">
    <citation type="submission" date="2018-04" db="UniProtKB">
        <authorList>
            <consortium name="EnsemblFungi"/>
        </authorList>
    </citation>
    <scope>IDENTIFICATION</scope>
    <source>
        <strain evidence="11">R3-111a-1</strain>
    </source>
</reference>
<keyword evidence="2" id="KW-0949">S-adenosyl-L-methionine</keyword>
<gene>
    <name evidence="11" type="primary">20349536</name>
    <name evidence="10" type="ORF">GGTG_09078</name>
</gene>
<evidence type="ECO:0000313" key="10">
    <source>
        <dbReference type="EMBL" id="EJT72211.1"/>
    </source>
</evidence>
<evidence type="ECO:0000256" key="5">
    <source>
        <dbReference type="ARBA" id="ARBA00034545"/>
    </source>
</evidence>
<reference evidence="11" key="4">
    <citation type="journal article" date="2015" name="G3 (Bethesda)">
        <title>Genome sequences of three phytopathogenic species of the Magnaporthaceae family of fungi.</title>
        <authorList>
            <person name="Okagaki L.H."/>
            <person name="Nunes C.C."/>
            <person name="Sailsbery J."/>
            <person name="Clay B."/>
            <person name="Brown D."/>
            <person name="John T."/>
            <person name="Oh Y."/>
            <person name="Young N."/>
            <person name="Fitzgerald M."/>
            <person name="Haas B.J."/>
            <person name="Zeng Q."/>
            <person name="Young S."/>
            <person name="Adiconis X."/>
            <person name="Fan L."/>
            <person name="Levin J.Z."/>
            <person name="Mitchell T.K."/>
            <person name="Okubara P.A."/>
            <person name="Farman M.L."/>
            <person name="Kohn L.M."/>
            <person name="Birren B."/>
            <person name="Ma L.-J."/>
            <person name="Dean R.A."/>
        </authorList>
    </citation>
    <scope>NUCLEOTIDE SEQUENCE</scope>
    <source>
        <strain evidence="11">R3-111a-1</strain>
    </source>
</reference>
<reference evidence="10" key="3">
    <citation type="submission" date="2010-09" db="EMBL/GenBank/DDBJ databases">
        <title>Annotation of Gaeumannomyces graminis var. tritici R3-111a-1.</title>
        <authorList>
            <consortium name="The Broad Institute Genome Sequencing Platform"/>
            <person name="Ma L.-J."/>
            <person name="Dead R."/>
            <person name="Young S.K."/>
            <person name="Zeng Q."/>
            <person name="Gargeya S."/>
            <person name="Fitzgerald M."/>
            <person name="Haas B."/>
            <person name="Abouelleil A."/>
            <person name="Alvarado L."/>
            <person name="Arachchi H.M."/>
            <person name="Berlin A."/>
            <person name="Brown A."/>
            <person name="Chapman S.B."/>
            <person name="Chen Z."/>
            <person name="Dunbar C."/>
            <person name="Freedman E."/>
            <person name="Gearin G."/>
            <person name="Gellesch M."/>
            <person name="Goldberg J."/>
            <person name="Griggs A."/>
            <person name="Gujja S."/>
            <person name="Heiman D."/>
            <person name="Howarth C."/>
            <person name="Larson L."/>
            <person name="Lui A."/>
            <person name="MacDonald P.J.P."/>
            <person name="Mehta T."/>
            <person name="Montmayeur A."/>
            <person name="Murphy C."/>
            <person name="Neiman D."/>
            <person name="Pearson M."/>
            <person name="Priest M."/>
            <person name="Roberts A."/>
            <person name="Saif S."/>
            <person name="Shea T."/>
            <person name="Shenoy N."/>
            <person name="Sisk P."/>
            <person name="Stolte C."/>
            <person name="Sykes S."/>
            <person name="Yandava C."/>
            <person name="Wortman J."/>
            <person name="Nusbaum C."/>
            <person name="Birren B."/>
        </authorList>
    </citation>
    <scope>NUCLEOTIDE SEQUENCE</scope>
    <source>
        <strain evidence="10">R3-111a-1</strain>
    </source>
</reference>
<evidence type="ECO:0000256" key="4">
    <source>
        <dbReference type="ARBA" id="ARBA00034521"/>
    </source>
</evidence>
<evidence type="ECO:0000256" key="6">
    <source>
        <dbReference type="ARBA" id="ARBA00047941"/>
    </source>
</evidence>
<evidence type="ECO:0000256" key="7">
    <source>
        <dbReference type="ARBA" id="ARBA00047943"/>
    </source>
</evidence>
<evidence type="ECO:0000259" key="9">
    <source>
        <dbReference type="Pfam" id="PF13847"/>
    </source>
</evidence>
<proteinExistence type="inferred from homology"/>
<dbReference type="InterPro" id="IPR025714">
    <property type="entry name" value="Methyltranfer_dom"/>
</dbReference>
<dbReference type="HOGENOM" id="CLU_052868_3_1_1"/>
<dbReference type="InterPro" id="IPR029063">
    <property type="entry name" value="SAM-dependent_MTases_sf"/>
</dbReference>
<dbReference type="eggNOG" id="ENOG502QQD6">
    <property type="taxonomic scope" value="Eukaryota"/>
</dbReference>
<comment type="catalytic activity">
    <reaction evidence="8">
        <text>arsenic triglutathione + 3 [thioredoxin]-dithiol + 3 S-adenosyl-L-methionine = trimethylarsine + 3 [thioredoxin]-disulfide + 3 glutathione + 3 S-adenosyl-L-homocysteine + 3 H(+)</text>
        <dbReference type="Rhea" id="RHEA:69432"/>
        <dbReference type="Rhea" id="RHEA-COMP:10698"/>
        <dbReference type="Rhea" id="RHEA-COMP:10700"/>
        <dbReference type="ChEBI" id="CHEBI:15378"/>
        <dbReference type="ChEBI" id="CHEBI:27130"/>
        <dbReference type="ChEBI" id="CHEBI:29950"/>
        <dbReference type="ChEBI" id="CHEBI:50058"/>
        <dbReference type="ChEBI" id="CHEBI:57856"/>
        <dbReference type="ChEBI" id="CHEBI:57925"/>
        <dbReference type="ChEBI" id="CHEBI:59789"/>
        <dbReference type="ChEBI" id="CHEBI:183640"/>
        <dbReference type="EC" id="2.1.1.137"/>
    </reaction>
</comment>
<dbReference type="PANTHER" id="PTHR43675">
    <property type="entry name" value="ARSENITE METHYLTRANSFERASE"/>
    <property type="match status" value="1"/>
</dbReference>
<dbReference type="Gene3D" id="3.40.50.150">
    <property type="entry name" value="Vaccinia Virus protein VP39"/>
    <property type="match status" value="1"/>
</dbReference>
<dbReference type="EnsemblFungi" id="EJT72211">
    <property type="protein sequence ID" value="EJT72211"/>
    <property type="gene ID" value="GGTG_09078"/>
</dbReference>
<dbReference type="PANTHER" id="PTHR43675:SF8">
    <property type="entry name" value="ARSENITE METHYLTRANSFERASE"/>
    <property type="match status" value="1"/>
</dbReference>
<comment type="catalytic activity">
    <reaction evidence="7">
        <text>arsenic triglutathione + 2 [thioredoxin]-dithiol + 2 S-adenosyl-L-methionine + H2O = dimethylarsinous acid + 2 [thioredoxin]-disulfide + 3 glutathione + 2 S-adenosyl-L-homocysteine + 2 H(+)</text>
        <dbReference type="Rhea" id="RHEA:69464"/>
        <dbReference type="Rhea" id="RHEA-COMP:10698"/>
        <dbReference type="Rhea" id="RHEA-COMP:10700"/>
        <dbReference type="ChEBI" id="CHEBI:15377"/>
        <dbReference type="ChEBI" id="CHEBI:15378"/>
        <dbReference type="ChEBI" id="CHEBI:23808"/>
        <dbReference type="ChEBI" id="CHEBI:29950"/>
        <dbReference type="ChEBI" id="CHEBI:50058"/>
        <dbReference type="ChEBI" id="CHEBI:57856"/>
        <dbReference type="ChEBI" id="CHEBI:57925"/>
        <dbReference type="ChEBI" id="CHEBI:59789"/>
        <dbReference type="ChEBI" id="CHEBI:183640"/>
        <dbReference type="EC" id="2.1.1.137"/>
    </reaction>
</comment>
<dbReference type="STRING" id="644352.J3P6D7"/>
<dbReference type="EMBL" id="GL385399">
    <property type="protein sequence ID" value="EJT72211.1"/>
    <property type="molecule type" value="Genomic_DNA"/>
</dbReference>
<dbReference type="CDD" id="cd02440">
    <property type="entry name" value="AdoMet_MTases"/>
    <property type="match status" value="1"/>
</dbReference>